<gene>
    <name evidence="2" type="ORF">DPMN_103920</name>
</gene>
<dbReference type="Proteomes" id="UP000828390">
    <property type="component" value="Unassembled WGS sequence"/>
</dbReference>
<reference evidence="2" key="1">
    <citation type="journal article" date="2019" name="bioRxiv">
        <title>The Genome of the Zebra Mussel, Dreissena polymorpha: A Resource for Invasive Species Research.</title>
        <authorList>
            <person name="McCartney M.A."/>
            <person name="Auch B."/>
            <person name="Kono T."/>
            <person name="Mallez S."/>
            <person name="Zhang Y."/>
            <person name="Obille A."/>
            <person name="Becker A."/>
            <person name="Abrahante J.E."/>
            <person name="Garbe J."/>
            <person name="Badalamenti J.P."/>
            <person name="Herman A."/>
            <person name="Mangelson H."/>
            <person name="Liachko I."/>
            <person name="Sullivan S."/>
            <person name="Sone E.D."/>
            <person name="Koren S."/>
            <person name="Silverstein K.A.T."/>
            <person name="Beckman K.B."/>
            <person name="Gohl D.M."/>
        </authorList>
    </citation>
    <scope>NUCLEOTIDE SEQUENCE</scope>
    <source>
        <strain evidence="2">Duluth1</strain>
        <tissue evidence="2">Whole animal</tissue>
    </source>
</reference>
<keyword evidence="3" id="KW-1185">Reference proteome</keyword>
<dbReference type="EMBL" id="JAIWYP010000004">
    <property type="protein sequence ID" value="KAH3830674.1"/>
    <property type="molecule type" value="Genomic_DNA"/>
</dbReference>
<name>A0A9D4K175_DREPO</name>
<dbReference type="AlphaFoldDB" id="A0A9D4K175"/>
<proteinExistence type="predicted"/>
<sequence>MLANNENVNENASLIKNINPYVPTSLDIVRFSKKDSCLIFNSRRKSSDILKSAVESSGLKTNSIHSTPTVDILPEMLGEHDLSPFDFPESPLHSSNKRIVCPTKSPWSVSSMSSSSSSSTSTCDTCINDLKSEILELKSAVHTMGLALGQLVDELREFKAEKRAVVPAFVVPPIQNRKENEPVIVRRPTITERCHYQPSPASSRGRGYHPYRQQMRRPPLFPPKPVNTHIRF</sequence>
<evidence type="ECO:0000313" key="2">
    <source>
        <dbReference type="EMBL" id="KAH3830674.1"/>
    </source>
</evidence>
<evidence type="ECO:0000313" key="3">
    <source>
        <dbReference type="Proteomes" id="UP000828390"/>
    </source>
</evidence>
<organism evidence="2 3">
    <name type="scientific">Dreissena polymorpha</name>
    <name type="common">Zebra mussel</name>
    <name type="synonym">Mytilus polymorpha</name>
    <dbReference type="NCBI Taxonomy" id="45954"/>
    <lineage>
        <taxon>Eukaryota</taxon>
        <taxon>Metazoa</taxon>
        <taxon>Spiralia</taxon>
        <taxon>Lophotrochozoa</taxon>
        <taxon>Mollusca</taxon>
        <taxon>Bivalvia</taxon>
        <taxon>Autobranchia</taxon>
        <taxon>Heteroconchia</taxon>
        <taxon>Euheterodonta</taxon>
        <taxon>Imparidentia</taxon>
        <taxon>Neoheterodontei</taxon>
        <taxon>Myida</taxon>
        <taxon>Dreissenoidea</taxon>
        <taxon>Dreissenidae</taxon>
        <taxon>Dreissena</taxon>
    </lineage>
</organism>
<feature type="region of interest" description="Disordered" evidence="1">
    <location>
        <begin position="195"/>
        <end position="232"/>
    </location>
</feature>
<evidence type="ECO:0000256" key="1">
    <source>
        <dbReference type="SAM" id="MobiDB-lite"/>
    </source>
</evidence>
<reference evidence="2" key="2">
    <citation type="submission" date="2020-11" db="EMBL/GenBank/DDBJ databases">
        <authorList>
            <person name="McCartney M.A."/>
            <person name="Auch B."/>
            <person name="Kono T."/>
            <person name="Mallez S."/>
            <person name="Becker A."/>
            <person name="Gohl D.M."/>
            <person name="Silverstein K.A.T."/>
            <person name="Koren S."/>
            <person name="Bechman K.B."/>
            <person name="Herman A."/>
            <person name="Abrahante J.E."/>
            <person name="Garbe J."/>
        </authorList>
    </citation>
    <scope>NUCLEOTIDE SEQUENCE</scope>
    <source>
        <strain evidence="2">Duluth1</strain>
        <tissue evidence="2">Whole animal</tissue>
    </source>
</reference>
<accession>A0A9D4K175</accession>
<comment type="caution">
    <text evidence="2">The sequence shown here is derived from an EMBL/GenBank/DDBJ whole genome shotgun (WGS) entry which is preliminary data.</text>
</comment>
<protein>
    <submittedName>
        <fullName evidence="2">Uncharacterized protein</fullName>
    </submittedName>
</protein>